<proteinExistence type="predicted"/>
<dbReference type="AlphaFoldDB" id="A0A499UZI4"/>
<name>A0A499UZI4_STRAX</name>
<protein>
    <submittedName>
        <fullName evidence="1">Uncharacterized protein</fullName>
    </submittedName>
</protein>
<organism evidence="1">
    <name type="scientific">Streptomyces avermitilis</name>
    <dbReference type="NCBI Taxonomy" id="33903"/>
    <lineage>
        <taxon>Bacteria</taxon>
        <taxon>Bacillati</taxon>
        <taxon>Actinomycetota</taxon>
        <taxon>Actinomycetes</taxon>
        <taxon>Kitasatosporales</taxon>
        <taxon>Streptomycetaceae</taxon>
        <taxon>Streptomyces</taxon>
    </lineage>
</organism>
<sequence>MACGAPAADSGRVFVEVPDPDVAGLVHEQVLDGVPDGEGGGLAAERVEDLDLVRVLVPAGAGCCDDEPAVRQAVQVRPAGPHGAQLGEFDVAARMYGDDQRVEGQDIAAGLRSAVGKQPVGGAEDVDGAGQDVVGVVRSGKVGIGNEGSLLHGRALLGGRSRRSGAAVSGGGARAVESEAGRLEGMALSGGHEVIIVDVWPPCQTLSVQRSRHL</sequence>
<gene>
    <name evidence="1" type="ORF">SAVMC3_00330</name>
</gene>
<reference evidence="1" key="1">
    <citation type="submission" date="2019-04" db="EMBL/GenBank/DDBJ databases">
        <title>Draft genome sequences of Streptomyces avermitilis MC3.</title>
        <authorList>
            <person name="Komaki H."/>
            <person name="Tamura T."/>
            <person name="Hosoyama A."/>
        </authorList>
    </citation>
    <scope>NUCLEOTIDE SEQUENCE</scope>
    <source>
        <strain evidence="1">MC3</strain>
    </source>
</reference>
<accession>A0A499UZI4</accession>
<evidence type="ECO:0000313" key="1">
    <source>
        <dbReference type="EMBL" id="BBJ47404.1"/>
    </source>
</evidence>
<dbReference type="EMBL" id="AP019621">
    <property type="protein sequence ID" value="BBJ47404.1"/>
    <property type="molecule type" value="Genomic_DNA"/>
</dbReference>